<dbReference type="PRINTS" id="PR00092">
    <property type="entry name" value="TYROSINASE"/>
</dbReference>
<dbReference type="AlphaFoldDB" id="A0AAE1YZL2"/>
<evidence type="ECO:0000256" key="4">
    <source>
        <dbReference type="ARBA" id="ARBA00023002"/>
    </source>
</evidence>
<evidence type="ECO:0000256" key="1">
    <source>
        <dbReference type="ARBA" id="ARBA00009928"/>
    </source>
</evidence>
<dbReference type="SUPFAM" id="SSF48056">
    <property type="entry name" value="Di-copper centre-containing domain"/>
    <property type="match status" value="1"/>
</dbReference>
<proteinExistence type="inferred from homology"/>
<dbReference type="PANTHER" id="PTHR11474">
    <property type="entry name" value="TYROSINASE FAMILY MEMBER"/>
    <property type="match status" value="1"/>
</dbReference>
<feature type="binding site" evidence="7">
    <location>
        <position position="187"/>
    </location>
    <ligand>
        <name>Cu cation</name>
        <dbReference type="ChEBI" id="CHEBI:23378"/>
        <label>A</label>
    </ligand>
</feature>
<comment type="caution">
    <text evidence="11">The sequence shown here is derived from an EMBL/GenBank/DDBJ whole genome shotgun (WGS) entry which is preliminary data.</text>
</comment>
<evidence type="ECO:0000313" key="11">
    <source>
        <dbReference type="EMBL" id="KAK4439027.1"/>
    </source>
</evidence>
<dbReference type="InterPro" id="IPR016213">
    <property type="entry name" value="Polyphenol_oxidase"/>
</dbReference>
<keyword evidence="2 7" id="KW-0479">Metal-binding</keyword>
<dbReference type="InterPro" id="IPR022740">
    <property type="entry name" value="Polyphenol_oxidase_C"/>
</dbReference>
<dbReference type="Pfam" id="PF00264">
    <property type="entry name" value="Tyrosinase"/>
    <property type="match status" value="1"/>
</dbReference>
<organism evidence="11 12">
    <name type="scientific">Sesamum alatum</name>
    <dbReference type="NCBI Taxonomy" id="300844"/>
    <lineage>
        <taxon>Eukaryota</taxon>
        <taxon>Viridiplantae</taxon>
        <taxon>Streptophyta</taxon>
        <taxon>Embryophyta</taxon>
        <taxon>Tracheophyta</taxon>
        <taxon>Spermatophyta</taxon>
        <taxon>Magnoliopsida</taxon>
        <taxon>eudicotyledons</taxon>
        <taxon>Gunneridae</taxon>
        <taxon>Pentapetalae</taxon>
        <taxon>asterids</taxon>
        <taxon>lamiids</taxon>
        <taxon>Lamiales</taxon>
        <taxon>Pedaliaceae</taxon>
        <taxon>Sesamum</taxon>
    </lineage>
</organism>
<sequence>MASLPLYCSSITIPTSSQSFSSRPNFVTAPPGFSTHNGTRTRQFNVSCKARNGGDEQRAIPGNEETFQGKFDRRNLLMGMGGLYGAANLVSDDHSPALASPISAPDLSKCARGTNLNTQQPLDVNCCPPPSQKIIDYKLPPVTKMRFRPAAHLASQEYMAKYEKAVALMKALPEDDPRSFMQQANVHCAYCNLTYEQTGDPSMRLQIHNSWHFFPWHRWYLYFYERILGKLIDDPTFGLPFWNWDNPSGIVMPNMFVNKDSPLFNPRRNQDHLPPAITDLNYAGKPTTDPSKIIPNNLTEMYSEMIRNVATLEDFYGAKYVTGSKPDPGPGTVERGSHTALHVWVGQATPSGEDMGNFYSAGRESLFFSHHANVDRLWSIWRGLRGSKAKDFAESDWLNANFLFYDENAQLVRVKVADTLENPKMGYVFQEVDLPWLKNRPTARVKKSKVATTSTAPKAMESGFPVKLDKVVKVLVDRPKKSRTKKDKEKEEELLVIDGIEVDTAKFVRFEVYVNDEDDKADEIIDKAEYAGCYSQVPHKNSTKVKSKIRLGLTELLEDLDVEDDDKILVSLVPRAGGEDITIGGIKIIYAS</sequence>
<dbReference type="Proteomes" id="UP001293254">
    <property type="component" value="Unassembled WGS sequence"/>
</dbReference>
<accession>A0AAE1YZL2</accession>
<evidence type="ECO:0000256" key="3">
    <source>
        <dbReference type="ARBA" id="ARBA00022784"/>
    </source>
</evidence>
<evidence type="ECO:0000259" key="10">
    <source>
        <dbReference type="PROSITE" id="PS00497"/>
    </source>
</evidence>
<keyword evidence="3" id="KW-0883">Thioether bond</keyword>
<feature type="disulfide bond" evidence="8">
    <location>
        <begin position="110"/>
        <end position="127"/>
    </location>
</feature>
<evidence type="ECO:0000256" key="5">
    <source>
        <dbReference type="ARBA" id="ARBA00023008"/>
    </source>
</evidence>
<evidence type="ECO:0000256" key="6">
    <source>
        <dbReference type="ARBA" id="ARBA00023157"/>
    </source>
</evidence>
<dbReference type="InterPro" id="IPR022739">
    <property type="entry name" value="Polyphenol_oxidase_cen"/>
</dbReference>
<dbReference type="PROSITE" id="PS00497">
    <property type="entry name" value="TYROSINASE_1"/>
    <property type="match status" value="1"/>
</dbReference>
<dbReference type="GO" id="GO:0046872">
    <property type="term" value="F:metal ion binding"/>
    <property type="evidence" value="ECO:0007669"/>
    <property type="project" value="UniProtKB-KW"/>
</dbReference>
<dbReference type="PIRSF" id="PIRSF000290">
    <property type="entry name" value="PPO_plant"/>
    <property type="match status" value="1"/>
</dbReference>
<protein>
    <submittedName>
        <fullName evidence="11">Polyphenol oxidase, chloroplastic</fullName>
    </submittedName>
</protein>
<dbReference type="PANTHER" id="PTHR11474:SF95">
    <property type="entry name" value="POLYPHENOL OXIDASE, CHLOROPLASTIC-LIKE"/>
    <property type="match status" value="1"/>
</dbReference>
<reference evidence="11" key="2">
    <citation type="journal article" date="2024" name="Plant">
        <title>Genomic evolution and insights into agronomic trait innovations of Sesamum species.</title>
        <authorList>
            <person name="Miao H."/>
            <person name="Wang L."/>
            <person name="Qu L."/>
            <person name="Liu H."/>
            <person name="Sun Y."/>
            <person name="Le M."/>
            <person name="Wang Q."/>
            <person name="Wei S."/>
            <person name="Zheng Y."/>
            <person name="Lin W."/>
            <person name="Duan Y."/>
            <person name="Cao H."/>
            <person name="Xiong S."/>
            <person name="Wang X."/>
            <person name="Wei L."/>
            <person name="Li C."/>
            <person name="Ma Q."/>
            <person name="Ju M."/>
            <person name="Zhao R."/>
            <person name="Li G."/>
            <person name="Mu C."/>
            <person name="Tian Q."/>
            <person name="Mei H."/>
            <person name="Zhang T."/>
            <person name="Gao T."/>
            <person name="Zhang H."/>
        </authorList>
    </citation>
    <scope>NUCLEOTIDE SEQUENCE</scope>
    <source>
        <strain evidence="11">3651</strain>
    </source>
</reference>
<feature type="binding site" evidence="7">
    <location>
        <position position="217"/>
    </location>
    <ligand>
        <name>Cu cation</name>
        <dbReference type="ChEBI" id="CHEBI:23378"/>
        <label>A</label>
    </ligand>
</feature>
<evidence type="ECO:0000256" key="7">
    <source>
        <dbReference type="PIRSR" id="PIRSR000290-1"/>
    </source>
</evidence>
<keyword evidence="5 7" id="KW-0186">Copper</keyword>
<dbReference type="InterPro" id="IPR050316">
    <property type="entry name" value="Tyrosinase/Hemocyanin"/>
</dbReference>
<comment type="cofactor">
    <cofactor evidence="7">
        <name>Cu(2+)</name>
        <dbReference type="ChEBI" id="CHEBI:29036"/>
    </cofactor>
    <text evidence="7">Binds 2 copper ions per subunit.</text>
</comment>
<feature type="domain" description="Tyrosinase copper-binding" evidence="10">
    <location>
        <begin position="208"/>
        <end position="225"/>
    </location>
</feature>
<dbReference type="InterPro" id="IPR008922">
    <property type="entry name" value="Di-copper_centre_dom_sf"/>
</dbReference>
<evidence type="ECO:0000256" key="8">
    <source>
        <dbReference type="PIRSR" id="PIRSR000290-2"/>
    </source>
</evidence>
<dbReference type="EMBL" id="JACGWO010000001">
    <property type="protein sequence ID" value="KAK4439027.1"/>
    <property type="molecule type" value="Genomic_DNA"/>
</dbReference>
<name>A0AAE1YZL2_9LAMI</name>
<dbReference type="Gene3D" id="1.10.1280.10">
    <property type="entry name" value="Di-copper center containing domain from catechol oxidase"/>
    <property type="match status" value="1"/>
</dbReference>
<evidence type="ECO:0000256" key="2">
    <source>
        <dbReference type="ARBA" id="ARBA00022723"/>
    </source>
</evidence>
<feature type="binding site" evidence="7">
    <location>
        <position position="342"/>
    </location>
    <ligand>
        <name>Cu cation</name>
        <dbReference type="ChEBI" id="CHEBI:23378"/>
        <label>B</label>
    </ligand>
</feature>
<feature type="binding site" evidence="7">
    <location>
        <position position="371"/>
    </location>
    <ligand>
        <name>Cu cation</name>
        <dbReference type="ChEBI" id="CHEBI:23378"/>
        <label>B</label>
    </ligand>
</feature>
<dbReference type="InterPro" id="IPR002227">
    <property type="entry name" value="Tyrosinase_Cu-bd"/>
</dbReference>
<dbReference type="Pfam" id="PF12143">
    <property type="entry name" value="PPO1_KFDV"/>
    <property type="match status" value="1"/>
</dbReference>
<keyword evidence="12" id="KW-1185">Reference proteome</keyword>
<comment type="similarity">
    <text evidence="1">Belongs to the tyrosinase family.</text>
</comment>
<dbReference type="GO" id="GO:0046148">
    <property type="term" value="P:pigment biosynthetic process"/>
    <property type="evidence" value="ECO:0007669"/>
    <property type="project" value="InterPro"/>
</dbReference>
<keyword evidence="6 8" id="KW-1015">Disulfide bond</keyword>
<evidence type="ECO:0000313" key="12">
    <source>
        <dbReference type="Proteomes" id="UP001293254"/>
    </source>
</evidence>
<dbReference type="GO" id="GO:0004097">
    <property type="term" value="F:catechol oxidase activity"/>
    <property type="evidence" value="ECO:0007669"/>
    <property type="project" value="InterPro"/>
</dbReference>
<feature type="disulfide bond" evidence="8">
    <location>
        <begin position="126"/>
        <end position="188"/>
    </location>
</feature>
<dbReference type="Pfam" id="PF12142">
    <property type="entry name" value="PPO1_DWL"/>
    <property type="match status" value="1"/>
</dbReference>
<feature type="binding site" evidence="7">
    <location>
        <position position="338"/>
    </location>
    <ligand>
        <name>Cu cation</name>
        <dbReference type="ChEBI" id="CHEBI:23378"/>
        <label>B</label>
    </ligand>
</feature>
<reference evidence="11" key="1">
    <citation type="submission" date="2020-06" db="EMBL/GenBank/DDBJ databases">
        <authorList>
            <person name="Li T."/>
            <person name="Hu X."/>
            <person name="Zhang T."/>
            <person name="Song X."/>
            <person name="Zhang H."/>
            <person name="Dai N."/>
            <person name="Sheng W."/>
            <person name="Hou X."/>
            <person name="Wei L."/>
        </authorList>
    </citation>
    <scope>NUCLEOTIDE SEQUENCE</scope>
    <source>
        <strain evidence="11">3651</strain>
        <tissue evidence="11">Leaf</tissue>
    </source>
</reference>
<keyword evidence="4" id="KW-0560">Oxidoreductase</keyword>
<feature type="binding site" evidence="7">
    <location>
        <position position="208"/>
    </location>
    <ligand>
        <name>Cu cation</name>
        <dbReference type="ChEBI" id="CHEBI:23378"/>
        <label>A</label>
    </ligand>
</feature>
<evidence type="ECO:0000256" key="9">
    <source>
        <dbReference type="PIRSR" id="PIRSR000290-3"/>
    </source>
</evidence>
<feature type="cross-link" description="2'-(S-cysteinyl)-histidine (Cys-His)" evidence="9">
    <location>
        <begin position="191"/>
        <end position="208"/>
    </location>
</feature>
<gene>
    <name evidence="11" type="ORF">Salat_0237400</name>
</gene>